<evidence type="ECO:0000256" key="1">
    <source>
        <dbReference type="SAM" id="MobiDB-lite"/>
    </source>
</evidence>
<reference evidence="2 3" key="1">
    <citation type="submission" date="2019-09" db="EMBL/GenBank/DDBJ databases">
        <title>Genome sequence of Rhodovastum atsumiense, a diverse member of the Acetobacteraceae family of non-sulfur purple photosynthetic bacteria.</title>
        <authorList>
            <person name="Meyer T."/>
            <person name="Kyndt J."/>
        </authorList>
    </citation>
    <scope>NUCLEOTIDE SEQUENCE [LARGE SCALE GENOMIC DNA]</scope>
    <source>
        <strain evidence="2 3">DSM 21279</strain>
    </source>
</reference>
<proteinExistence type="predicted"/>
<dbReference type="RefSeq" id="WP_150039575.1">
    <property type="nucleotide sequence ID" value="NZ_OW485601.1"/>
</dbReference>
<organism evidence="2 3">
    <name type="scientific">Rhodovastum atsumiense</name>
    <dbReference type="NCBI Taxonomy" id="504468"/>
    <lineage>
        <taxon>Bacteria</taxon>
        <taxon>Pseudomonadati</taxon>
        <taxon>Pseudomonadota</taxon>
        <taxon>Alphaproteobacteria</taxon>
        <taxon>Acetobacterales</taxon>
        <taxon>Acetobacteraceae</taxon>
        <taxon>Rhodovastum</taxon>
    </lineage>
</organism>
<evidence type="ECO:0000313" key="3">
    <source>
        <dbReference type="Proteomes" id="UP000325255"/>
    </source>
</evidence>
<protein>
    <submittedName>
        <fullName evidence="2">Uncharacterized protein</fullName>
    </submittedName>
</protein>
<name>A0A5M6IYN9_9PROT</name>
<evidence type="ECO:0000313" key="2">
    <source>
        <dbReference type="EMBL" id="KAA5613464.1"/>
    </source>
</evidence>
<gene>
    <name evidence="2" type="ORF">F1189_05250</name>
</gene>
<keyword evidence="3" id="KW-1185">Reference proteome</keyword>
<feature type="region of interest" description="Disordered" evidence="1">
    <location>
        <begin position="1"/>
        <end position="43"/>
    </location>
</feature>
<feature type="compositionally biased region" description="Basic and acidic residues" evidence="1">
    <location>
        <begin position="26"/>
        <end position="36"/>
    </location>
</feature>
<dbReference type="Proteomes" id="UP000325255">
    <property type="component" value="Unassembled WGS sequence"/>
</dbReference>
<comment type="caution">
    <text evidence="2">The sequence shown here is derived from an EMBL/GenBank/DDBJ whole genome shotgun (WGS) entry which is preliminary data.</text>
</comment>
<dbReference type="EMBL" id="VWPK01000006">
    <property type="protein sequence ID" value="KAA5613464.1"/>
    <property type="molecule type" value="Genomic_DNA"/>
</dbReference>
<dbReference type="AlphaFoldDB" id="A0A5M6IYN9"/>
<accession>A0A5M6IYN9</accession>
<sequence length="71" mass="7354">MAACEGGSRRGRRKAPPAEAASSGLRPEEAGPERAPDPPTGLVEVAKAGGRLLVHPATLHAHLAAGWRQVR</sequence>